<dbReference type="InParanoid" id="A0A1S0U5G0"/>
<accession>A0A1S0U5G0</accession>
<name>A0A1S0U5G0_LOALO</name>
<dbReference type="AlphaFoldDB" id="A0A1S0U5G0"/>
<dbReference type="RefSeq" id="XP_003138790.1">
    <property type="nucleotide sequence ID" value="XM_003138742.1"/>
</dbReference>
<evidence type="ECO:0000256" key="1">
    <source>
        <dbReference type="SAM" id="MobiDB-lite"/>
    </source>
</evidence>
<feature type="compositionally biased region" description="Low complexity" evidence="1">
    <location>
        <begin position="121"/>
        <end position="137"/>
    </location>
</feature>
<dbReference type="PANTHER" id="PTHR45134:SF23">
    <property type="match status" value="1"/>
</dbReference>
<dbReference type="PANTHER" id="PTHR45134">
    <property type="entry name" value="OS08G0543275 PROTEIN"/>
    <property type="match status" value="1"/>
</dbReference>
<dbReference type="EMBL" id="JH712114">
    <property type="protein sequence ID" value="EFO25278.1"/>
    <property type="molecule type" value="Genomic_DNA"/>
</dbReference>
<dbReference type="CTD" id="9940592"/>
<proteinExistence type="predicted"/>
<dbReference type="GeneID" id="9940592"/>
<organism evidence="2">
    <name type="scientific">Loa loa</name>
    <name type="common">Eye worm</name>
    <name type="synonym">Filaria loa</name>
    <dbReference type="NCBI Taxonomy" id="7209"/>
    <lineage>
        <taxon>Eukaryota</taxon>
        <taxon>Metazoa</taxon>
        <taxon>Ecdysozoa</taxon>
        <taxon>Nematoda</taxon>
        <taxon>Chromadorea</taxon>
        <taxon>Rhabditida</taxon>
        <taxon>Spirurina</taxon>
        <taxon>Spiruromorpha</taxon>
        <taxon>Filarioidea</taxon>
        <taxon>Onchocercidae</taxon>
        <taxon>Loa</taxon>
    </lineage>
</organism>
<feature type="region of interest" description="Disordered" evidence="1">
    <location>
        <begin position="115"/>
        <end position="137"/>
    </location>
</feature>
<dbReference type="KEGG" id="loa:LOAG_03205"/>
<evidence type="ECO:0000313" key="2">
    <source>
        <dbReference type="EMBL" id="EFO25278.1"/>
    </source>
</evidence>
<protein>
    <submittedName>
        <fullName evidence="2">Uncharacterized protein</fullName>
    </submittedName>
</protein>
<gene>
    <name evidence="2" type="ORF">LOAG_03205</name>
</gene>
<reference evidence="2" key="1">
    <citation type="submission" date="2012-04" db="EMBL/GenBank/DDBJ databases">
        <title>The Genome Sequence of Loa loa.</title>
        <authorList>
            <consortium name="The Broad Institute Genome Sequencing Platform"/>
            <consortium name="Broad Institute Genome Sequencing Center for Infectious Disease"/>
            <person name="Nutman T.B."/>
            <person name="Fink D.L."/>
            <person name="Russ C."/>
            <person name="Young S."/>
            <person name="Zeng Q."/>
            <person name="Gargeya S."/>
            <person name="Alvarado L."/>
            <person name="Berlin A."/>
            <person name="Chapman S.B."/>
            <person name="Chen Z."/>
            <person name="Freedman E."/>
            <person name="Gellesch M."/>
            <person name="Goldberg J."/>
            <person name="Griggs A."/>
            <person name="Gujja S."/>
            <person name="Heilman E.R."/>
            <person name="Heiman D."/>
            <person name="Howarth C."/>
            <person name="Mehta T."/>
            <person name="Neiman D."/>
            <person name="Pearson M."/>
            <person name="Roberts A."/>
            <person name="Saif S."/>
            <person name="Shea T."/>
            <person name="Shenoy N."/>
            <person name="Sisk P."/>
            <person name="Stolte C."/>
            <person name="Sykes S."/>
            <person name="White J."/>
            <person name="Yandava C."/>
            <person name="Haas B."/>
            <person name="Henn M.R."/>
            <person name="Nusbaum C."/>
            <person name="Birren B."/>
        </authorList>
    </citation>
    <scope>NUCLEOTIDE SEQUENCE [LARGE SCALE GENOMIC DNA]</scope>
</reference>
<sequence length="168" mass="19079">MHIHFTAPNTGETSLKPTNELFWVNPGGNNTARSVLKSGTNAGVLLDDLQNRNIVIPGAPPRIFPPLRNLNDVSPKISFQTTQAHTHTNTYINTHICTYTCTYAYVHTYTQTHTHTRTHTRTQAQTQTQTHTHTHPYTYTYPDTDTYTHTHTHIQTHTHPIVSIIGDW</sequence>